<dbReference type="EMBL" id="GL377588">
    <property type="protein sequence ID" value="EFJ24781.1"/>
    <property type="molecule type" value="Genomic_DNA"/>
</dbReference>
<evidence type="ECO:0000313" key="1">
    <source>
        <dbReference type="EMBL" id="EFJ24781.1"/>
    </source>
</evidence>
<evidence type="ECO:0000313" key="2">
    <source>
        <dbReference type="Proteomes" id="UP000001514"/>
    </source>
</evidence>
<dbReference type="PANTHER" id="PTHR33264">
    <property type="entry name" value="EXPRESSED PROTEIN"/>
    <property type="match status" value="1"/>
</dbReference>
<dbReference type="InterPro" id="IPR011990">
    <property type="entry name" value="TPR-like_helical_dom_sf"/>
</dbReference>
<dbReference type="PANTHER" id="PTHR33264:SF69">
    <property type="entry name" value="WRKY DOMAIN-CONTAINING PROTEIN"/>
    <property type="match status" value="1"/>
</dbReference>
<reference evidence="1 2" key="1">
    <citation type="journal article" date="2011" name="Science">
        <title>The Selaginella genome identifies genetic changes associated with the evolution of vascular plants.</title>
        <authorList>
            <person name="Banks J.A."/>
            <person name="Nishiyama T."/>
            <person name="Hasebe M."/>
            <person name="Bowman J.L."/>
            <person name="Gribskov M."/>
            <person name="dePamphilis C."/>
            <person name="Albert V.A."/>
            <person name="Aono N."/>
            <person name="Aoyama T."/>
            <person name="Ambrose B.A."/>
            <person name="Ashton N.W."/>
            <person name="Axtell M.J."/>
            <person name="Barker E."/>
            <person name="Barker M.S."/>
            <person name="Bennetzen J.L."/>
            <person name="Bonawitz N.D."/>
            <person name="Chapple C."/>
            <person name="Cheng C."/>
            <person name="Correa L.G."/>
            <person name="Dacre M."/>
            <person name="DeBarry J."/>
            <person name="Dreyer I."/>
            <person name="Elias M."/>
            <person name="Engstrom E.M."/>
            <person name="Estelle M."/>
            <person name="Feng L."/>
            <person name="Finet C."/>
            <person name="Floyd S.K."/>
            <person name="Frommer W.B."/>
            <person name="Fujita T."/>
            <person name="Gramzow L."/>
            <person name="Gutensohn M."/>
            <person name="Harholt J."/>
            <person name="Hattori M."/>
            <person name="Heyl A."/>
            <person name="Hirai T."/>
            <person name="Hiwatashi Y."/>
            <person name="Ishikawa M."/>
            <person name="Iwata M."/>
            <person name="Karol K.G."/>
            <person name="Koehler B."/>
            <person name="Kolukisaoglu U."/>
            <person name="Kubo M."/>
            <person name="Kurata T."/>
            <person name="Lalonde S."/>
            <person name="Li K."/>
            <person name="Li Y."/>
            <person name="Litt A."/>
            <person name="Lyons E."/>
            <person name="Manning G."/>
            <person name="Maruyama T."/>
            <person name="Michael T.P."/>
            <person name="Mikami K."/>
            <person name="Miyazaki S."/>
            <person name="Morinaga S."/>
            <person name="Murata T."/>
            <person name="Mueller-Roeber B."/>
            <person name="Nelson D.R."/>
            <person name="Obara M."/>
            <person name="Oguri Y."/>
            <person name="Olmstead R.G."/>
            <person name="Onodera N."/>
            <person name="Petersen B.L."/>
            <person name="Pils B."/>
            <person name="Prigge M."/>
            <person name="Rensing S.A."/>
            <person name="Riano-Pachon D.M."/>
            <person name="Roberts A.W."/>
            <person name="Sato Y."/>
            <person name="Scheller H.V."/>
            <person name="Schulz B."/>
            <person name="Schulz C."/>
            <person name="Shakirov E.V."/>
            <person name="Shibagaki N."/>
            <person name="Shinohara N."/>
            <person name="Shippen D.E."/>
            <person name="Soerensen I."/>
            <person name="Sotooka R."/>
            <person name="Sugimoto N."/>
            <person name="Sugita M."/>
            <person name="Sumikawa N."/>
            <person name="Tanurdzic M."/>
            <person name="Theissen G."/>
            <person name="Ulvskov P."/>
            <person name="Wakazuki S."/>
            <person name="Weng J.K."/>
            <person name="Willats W.W."/>
            <person name="Wipf D."/>
            <person name="Wolf P.G."/>
            <person name="Yang L."/>
            <person name="Zimmer A.D."/>
            <person name="Zhu Q."/>
            <person name="Mitros T."/>
            <person name="Hellsten U."/>
            <person name="Loque D."/>
            <person name="Otillar R."/>
            <person name="Salamov A."/>
            <person name="Schmutz J."/>
            <person name="Shapiro H."/>
            <person name="Lindquist E."/>
            <person name="Lucas S."/>
            <person name="Rokhsar D."/>
            <person name="Grigoriev I.V."/>
        </authorList>
    </citation>
    <scope>NUCLEOTIDE SEQUENCE [LARGE SCALE GENOMIC DNA]</scope>
</reference>
<name>D8RRZ0_SELML</name>
<dbReference type="HOGENOM" id="CLU_1091537_0_0_1"/>
<dbReference type="Proteomes" id="UP000001514">
    <property type="component" value="Unassembled WGS sequence"/>
</dbReference>
<sequence length="255" mass="28163">MVHSYALTGHTLEVFEVFQLLLLEGETPDDGVFVSVLTACSHRGFYKEGLRYFKKRITAMVVTVLPCNVRLPPKTQTVCPRGLSQAGIFFPSIGNSSMVIRFEVSQERKKMEPRVARSKVGRPEEQCEDQVSCKEACCSCCGGLTGICAAFCCCPLTILPLAGFVCVKIPAKLAKRFARRLRKQPSRKLWRMGSSERGRPVSLNLFGSGRIQGGDEQLRFVESVGFGNSGDWREYFGGGSRRGSGRCPEEQDACS</sequence>
<dbReference type="Gene3D" id="1.25.40.10">
    <property type="entry name" value="Tetratricopeptide repeat domain"/>
    <property type="match status" value="1"/>
</dbReference>
<dbReference type="Gramene" id="EFJ24781">
    <property type="protein sequence ID" value="EFJ24781"/>
    <property type="gene ID" value="SELMODRAFT_414196"/>
</dbReference>
<accession>D8RRZ0</accession>
<dbReference type="AlphaFoldDB" id="D8RRZ0"/>
<organism evidence="2">
    <name type="scientific">Selaginella moellendorffii</name>
    <name type="common">Spikemoss</name>
    <dbReference type="NCBI Taxonomy" id="88036"/>
    <lineage>
        <taxon>Eukaryota</taxon>
        <taxon>Viridiplantae</taxon>
        <taxon>Streptophyta</taxon>
        <taxon>Embryophyta</taxon>
        <taxon>Tracheophyta</taxon>
        <taxon>Lycopodiopsida</taxon>
        <taxon>Selaginellales</taxon>
        <taxon>Selaginellaceae</taxon>
        <taxon>Selaginella</taxon>
    </lineage>
</organism>
<dbReference type="InParanoid" id="D8RRZ0"/>
<gene>
    <name evidence="1" type="ORF">SELMODRAFT_414196</name>
</gene>
<dbReference type="KEGG" id="smo:SELMODRAFT_414196"/>
<protein>
    <submittedName>
        <fullName evidence="1">Uncharacterized protein</fullName>
    </submittedName>
</protein>
<proteinExistence type="predicted"/>
<keyword evidence="2" id="KW-1185">Reference proteome</keyword>